<dbReference type="Pfam" id="PF01832">
    <property type="entry name" value="Glucosaminidase"/>
    <property type="match status" value="1"/>
</dbReference>
<reference evidence="7 8" key="1">
    <citation type="submission" date="2015-01" db="EMBL/GenBank/DDBJ databases">
        <authorList>
            <person name="Xiang T."/>
            <person name="Song Y."/>
            <person name="Huang L."/>
            <person name="Wang B."/>
            <person name="Wu P."/>
        </authorList>
    </citation>
    <scope>NUCLEOTIDE SEQUENCE [LARGE SCALE GENOMIC DNA]</scope>
    <source>
        <strain evidence="7 8">Cc12</strain>
    </source>
</reference>
<gene>
    <name evidence="7" type="ORF">CCAN12_340007</name>
</gene>
<dbReference type="Proteomes" id="UP000044026">
    <property type="component" value="Unassembled WGS sequence"/>
</dbReference>
<proteinExistence type="predicted"/>
<evidence type="ECO:0000313" key="7">
    <source>
        <dbReference type="EMBL" id="CEN33123.1"/>
    </source>
</evidence>
<keyword evidence="3 7" id="KW-0378">Hydrolase</keyword>
<dbReference type="InterPro" id="IPR002901">
    <property type="entry name" value="MGlyc_endo_b_GlcNAc-like_dom"/>
</dbReference>
<dbReference type="EMBL" id="CDOE01000028">
    <property type="protein sequence ID" value="CEN33123.1"/>
    <property type="molecule type" value="Genomic_DNA"/>
</dbReference>
<dbReference type="SMART" id="SM00257">
    <property type="entry name" value="LysM"/>
    <property type="match status" value="1"/>
</dbReference>
<dbReference type="GO" id="GO:0031640">
    <property type="term" value="P:killing of cells of another organism"/>
    <property type="evidence" value="ECO:0007669"/>
    <property type="project" value="UniProtKB-KW"/>
</dbReference>
<dbReference type="Gene3D" id="3.10.350.10">
    <property type="entry name" value="LysM domain"/>
    <property type="match status" value="1"/>
</dbReference>
<organism evidence="7 8">
    <name type="scientific">Capnocytophaga canimorsus</name>
    <dbReference type="NCBI Taxonomy" id="28188"/>
    <lineage>
        <taxon>Bacteria</taxon>
        <taxon>Pseudomonadati</taxon>
        <taxon>Bacteroidota</taxon>
        <taxon>Flavobacteriia</taxon>
        <taxon>Flavobacteriales</taxon>
        <taxon>Flavobacteriaceae</taxon>
        <taxon>Capnocytophaga</taxon>
    </lineage>
</organism>
<dbReference type="PROSITE" id="PS51782">
    <property type="entry name" value="LYSM"/>
    <property type="match status" value="1"/>
</dbReference>
<feature type="domain" description="LysM" evidence="6">
    <location>
        <begin position="235"/>
        <end position="278"/>
    </location>
</feature>
<evidence type="ECO:0000259" key="6">
    <source>
        <dbReference type="PROSITE" id="PS51782"/>
    </source>
</evidence>
<dbReference type="PANTHER" id="PTHR33308">
    <property type="entry name" value="PEPTIDOGLYCAN HYDROLASE FLGJ"/>
    <property type="match status" value="1"/>
</dbReference>
<dbReference type="GO" id="GO:0004040">
    <property type="term" value="F:amidase activity"/>
    <property type="evidence" value="ECO:0007669"/>
    <property type="project" value="InterPro"/>
</dbReference>
<feature type="compositionally biased region" description="Basic residues" evidence="5">
    <location>
        <begin position="40"/>
        <end position="53"/>
    </location>
</feature>
<dbReference type="Pfam" id="PF01476">
    <property type="entry name" value="LysM"/>
    <property type="match status" value="1"/>
</dbReference>
<dbReference type="InterPro" id="IPR018392">
    <property type="entry name" value="LysM"/>
</dbReference>
<dbReference type="SUPFAM" id="SSF54106">
    <property type="entry name" value="LysM domain"/>
    <property type="match status" value="1"/>
</dbReference>
<dbReference type="PANTHER" id="PTHR33308:SF9">
    <property type="entry name" value="PEPTIDOGLYCAN HYDROLASE FLGJ"/>
    <property type="match status" value="1"/>
</dbReference>
<evidence type="ECO:0000313" key="8">
    <source>
        <dbReference type="Proteomes" id="UP000044026"/>
    </source>
</evidence>
<keyword evidence="2" id="KW-0081">Bacteriolytic enzyme</keyword>
<keyword evidence="1" id="KW-0929">Antimicrobial</keyword>
<dbReference type="AlphaFoldDB" id="A0A0B7H682"/>
<dbReference type="GO" id="GO:0042742">
    <property type="term" value="P:defense response to bacterium"/>
    <property type="evidence" value="ECO:0007669"/>
    <property type="project" value="UniProtKB-KW"/>
</dbReference>
<dbReference type="InterPro" id="IPR036779">
    <property type="entry name" value="LysM_dom_sf"/>
</dbReference>
<dbReference type="Gene3D" id="1.10.530.10">
    <property type="match status" value="1"/>
</dbReference>
<evidence type="ECO:0000256" key="4">
    <source>
        <dbReference type="ARBA" id="ARBA00032108"/>
    </source>
</evidence>
<evidence type="ECO:0000256" key="5">
    <source>
        <dbReference type="SAM" id="MobiDB-lite"/>
    </source>
</evidence>
<feature type="region of interest" description="Disordered" evidence="5">
    <location>
        <begin position="25"/>
        <end position="54"/>
    </location>
</feature>
<protein>
    <recommendedName>
        <fullName evidence="4">Peptidoglycan hydrolase</fullName>
    </recommendedName>
</protein>
<evidence type="ECO:0000256" key="1">
    <source>
        <dbReference type="ARBA" id="ARBA00022529"/>
    </source>
</evidence>
<dbReference type="PROSITE" id="PS51257">
    <property type="entry name" value="PROKAR_LIPOPROTEIN"/>
    <property type="match status" value="1"/>
</dbReference>
<evidence type="ECO:0000256" key="3">
    <source>
        <dbReference type="ARBA" id="ARBA00022801"/>
    </source>
</evidence>
<dbReference type="GO" id="GO:0016798">
    <property type="term" value="F:hydrolase activity, acting on glycosyl bonds"/>
    <property type="evidence" value="ECO:0007669"/>
    <property type="project" value="UniProtKB-KW"/>
</dbReference>
<dbReference type="InterPro" id="IPR051056">
    <property type="entry name" value="Glycosyl_Hydrolase_73"/>
</dbReference>
<accession>A0A0B7H682</accession>
<keyword evidence="7" id="KW-0326">Glycosidase</keyword>
<dbReference type="CDD" id="cd00118">
    <property type="entry name" value="LysM"/>
    <property type="match status" value="1"/>
</dbReference>
<name>A0A0B7H682_9FLAO</name>
<evidence type="ECO:0000256" key="2">
    <source>
        <dbReference type="ARBA" id="ARBA00022638"/>
    </source>
</evidence>
<dbReference type="SMART" id="SM00047">
    <property type="entry name" value="LYZ2"/>
    <property type="match status" value="1"/>
</dbReference>
<sequence length="279" mass="32431">MMKKFSFLLLGLLALSCSPRYYKKSKNPKKITQRNTQSKTHSKKHFKNRKKSQKTMMKMKYLVATSAVEVTPAVIRQYIETYKDISMVEMQRYKIPASITLAQAILESGSGQGRLARYGNNHFGIKCHLGWEGKTISHDDDEKGECFRRYKHPNESFEDHSIFIANRSRYAFLFELAPDDYKGWAYGLKKAGYATDPKYPQKLISLIHKYQLHQYDEQVLGIKKDKKQSPNSKAKYYIVKSGDTLYKISREQNVSIERIIQLNNLINNNIQAGQQLRLE</sequence>